<dbReference type="EMBL" id="MU004181">
    <property type="protein sequence ID" value="KAF2502199.1"/>
    <property type="molecule type" value="Genomic_DNA"/>
</dbReference>
<sequence length="340" mass="37124">MSELVFITGAAGYIGHKTLHFALQEGYKARCAIRKQEQAKKILARASIAPFKDAIDFVVVPDMTKIGAFDEVLDGVTAIIHLASPMAKETDDYERNIVRPGIEINTSILASAAKTPSIRRVVITSSAVTLVPFQWNLDPDSTKVYTERDVNRDPITPYTSVMDAYWASKSLARTAVLDFISEEKPHFDVISLLPSVVIGADERATSTEELLEGTRTLVMGPVLGVESPFPMVGVPVDMEDVARAHVDALKPSVPGNAEYVLSSDTPEGIEWDQALDLAKKYVADDCGEGKALPLGGSFPTTKWLLDVSATEKAFGWKFTPYEVTMRGLLKQYVELSQGKA</sequence>
<organism evidence="4 5">
    <name type="scientific">Lophium mytilinum</name>
    <dbReference type="NCBI Taxonomy" id="390894"/>
    <lineage>
        <taxon>Eukaryota</taxon>
        <taxon>Fungi</taxon>
        <taxon>Dikarya</taxon>
        <taxon>Ascomycota</taxon>
        <taxon>Pezizomycotina</taxon>
        <taxon>Dothideomycetes</taxon>
        <taxon>Pleosporomycetidae</taxon>
        <taxon>Mytilinidiales</taxon>
        <taxon>Mytilinidiaceae</taxon>
        <taxon>Lophium</taxon>
    </lineage>
</organism>
<keyword evidence="1" id="KW-0560">Oxidoreductase</keyword>
<dbReference type="Proteomes" id="UP000799750">
    <property type="component" value="Unassembled WGS sequence"/>
</dbReference>
<protein>
    <submittedName>
        <fullName evidence="4">NAD(P)-binding protein</fullName>
    </submittedName>
</protein>
<name>A0A6A6RBY3_9PEZI</name>
<evidence type="ECO:0000259" key="3">
    <source>
        <dbReference type="Pfam" id="PF01370"/>
    </source>
</evidence>
<reference evidence="4" key="1">
    <citation type="journal article" date="2020" name="Stud. Mycol.">
        <title>101 Dothideomycetes genomes: a test case for predicting lifestyles and emergence of pathogens.</title>
        <authorList>
            <person name="Haridas S."/>
            <person name="Albert R."/>
            <person name="Binder M."/>
            <person name="Bloem J."/>
            <person name="Labutti K."/>
            <person name="Salamov A."/>
            <person name="Andreopoulos B."/>
            <person name="Baker S."/>
            <person name="Barry K."/>
            <person name="Bills G."/>
            <person name="Bluhm B."/>
            <person name="Cannon C."/>
            <person name="Castanera R."/>
            <person name="Culley D."/>
            <person name="Daum C."/>
            <person name="Ezra D."/>
            <person name="Gonzalez J."/>
            <person name="Henrissat B."/>
            <person name="Kuo A."/>
            <person name="Liang C."/>
            <person name="Lipzen A."/>
            <person name="Lutzoni F."/>
            <person name="Magnuson J."/>
            <person name="Mondo S."/>
            <person name="Nolan M."/>
            <person name="Ohm R."/>
            <person name="Pangilinan J."/>
            <person name="Park H.-J."/>
            <person name="Ramirez L."/>
            <person name="Alfaro M."/>
            <person name="Sun H."/>
            <person name="Tritt A."/>
            <person name="Yoshinaga Y."/>
            <person name="Zwiers L.-H."/>
            <person name="Turgeon B."/>
            <person name="Goodwin S."/>
            <person name="Spatafora J."/>
            <person name="Crous P."/>
            <person name="Grigoriev I."/>
        </authorList>
    </citation>
    <scope>NUCLEOTIDE SEQUENCE</scope>
    <source>
        <strain evidence="4">CBS 269.34</strain>
    </source>
</reference>
<dbReference type="OrthoDB" id="2735536at2759"/>
<dbReference type="Pfam" id="PF01370">
    <property type="entry name" value="Epimerase"/>
    <property type="match status" value="1"/>
</dbReference>
<evidence type="ECO:0000313" key="5">
    <source>
        <dbReference type="Proteomes" id="UP000799750"/>
    </source>
</evidence>
<keyword evidence="5" id="KW-1185">Reference proteome</keyword>
<dbReference type="InterPro" id="IPR001509">
    <property type="entry name" value="Epimerase_deHydtase"/>
</dbReference>
<dbReference type="InterPro" id="IPR036291">
    <property type="entry name" value="NAD(P)-bd_dom_sf"/>
</dbReference>
<dbReference type="PANTHER" id="PTHR10366:SF564">
    <property type="entry name" value="STEROL-4-ALPHA-CARBOXYLATE 3-DEHYDROGENASE, DECARBOXYLATING"/>
    <property type="match status" value="1"/>
</dbReference>
<dbReference type="Gene3D" id="3.40.50.720">
    <property type="entry name" value="NAD(P)-binding Rossmann-like Domain"/>
    <property type="match status" value="1"/>
</dbReference>
<accession>A0A6A6RBY3</accession>
<comment type="similarity">
    <text evidence="2">Belongs to the NAD(P)-dependent epimerase/dehydratase family. Dihydroflavonol-4-reductase subfamily.</text>
</comment>
<proteinExistence type="inferred from homology"/>
<evidence type="ECO:0000313" key="4">
    <source>
        <dbReference type="EMBL" id="KAF2502199.1"/>
    </source>
</evidence>
<gene>
    <name evidence="4" type="ORF">BU16DRAFT_520979</name>
</gene>
<dbReference type="GO" id="GO:0016616">
    <property type="term" value="F:oxidoreductase activity, acting on the CH-OH group of donors, NAD or NADP as acceptor"/>
    <property type="evidence" value="ECO:0007669"/>
    <property type="project" value="TreeGrafter"/>
</dbReference>
<dbReference type="SUPFAM" id="SSF51735">
    <property type="entry name" value="NAD(P)-binding Rossmann-fold domains"/>
    <property type="match status" value="1"/>
</dbReference>
<evidence type="ECO:0000256" key="1">
    <source>
        <dbReference type="ARBA" id="ARBA00023002"/>
    </source>
</evidence>
<evidence type="ECO:0000256" key="2">
    <source>
        <dbReference type="ARBA" id="ARBA00023445"/>
    </source>
</evidence>
<dbReference type="PANTHER" id="PTHR10366">
    <property type="entry name" value="NAD DEPENDENT EPIMERASE/DEHYDRATASE"/>
    <property type="match status" value="1"/>
</dbReference>
<dbReference type="InterPro" id="IPR050425">
    <property type="entry name" value="NAD(P)_dehydrat-like"/>
</dbReference>
<feature type="domain" description="NAD-dependent epimerase/dehydratase" evidence="3">
    <location>
        <begin position="5"/>
        <end position="205"/>
    </location>
</feature>
<dbReference type="AlphaFoldDB" id="A0A6A6RBY3"/>